<dbReference type="AlphaFoldDB" id="A0A0C3FV12"/>
<proteinExistence type="predicted"/>
<evidence type="ECO:0000313" key="2">
    <source>
        <dbReference type="Proteomes" id="UP000054166"/>
    </source>
</evidence>
<name>A0A0C3FV12_PILCF</name>
<dbReference type="EMBL" id="KN832977">
    <property type="protein sequence ID" value="KIM88245.1"/>
    <property type="molecule type" value="Genomic_DNA"/>
</dbReference>
<organism evidence="1 2">
    <name type="scientific">Piloderma croceum (strain F 1598)</name>
    <dbReference type="NCBI Taxonomy" id="765440"/>
    <lineage>
        <taxon>Eukaryota</taxon>
        <taxon>Fungi</taxon>
        <taxon>Dikarya</taxon>
        <taxon>Basidiomycota</taxon>
        <taxon>Agaricomycotina</taxon>
        <taxon>Agaricomycetes</taxon>
        <taxon>Agaricomycetidae</taxon>
        <taxon>Atheliales</taxon>
        <taxon>Atheliaceae</taxon>
        <taxon>Piloderma</taxon>
    </lineage>
</organism>
<dbReference type="Proteomes" id="UP000054166">
    <property type="component" value="Unassembled WGS sequence"/>
</dbReference>
<keyword evidence="2" id="KW-1185">Reference proteome</keyword>
<reference evidence="2" key="2">
    <citation type="submission" date="2015-01" db="EMBL/GenBank/DDBJ databases">
        <title>Evolutionary Origins and Diversification of the Mycorrhizal Mutualists.</title>
        <authorList>
            <consortium name="DOE Joint Genome Institute"/>
            <consortium name="Mycorrhizal Genomics Consortium"/>
            <person name="Kohler A."/>
            <person name="Kuo A."/>
            <person name="Nagy L.G."/>
            <person name="Floudas D."/>
            <person name="Copeland A."/>
            <person name="Barry K.W."/>
            <person name="Cichocki N."/>
            <person name="Veneault-Fourrey C."/>
            <person name="LaButti K."/>
            <person name="Lindquist E.A."/>
            <person name="Lipzen A."/>
            <person name="Lundell T."/>
            <person name="Morin E."/>
            <person name="Murat C."/>
            <person name="Riley R."/>
            <person name="Ohm R."/>
            <person name="Sun H."/>
            <person name="Tunlid A."/>
            <person name="Henrissat B."/>
            <person name="Grigoriev I.V."/>
            <person name="Hibbett D.S."/>
            <person name="Martin F."/>
        </authorList>
    </citation>
    <scope>NUCLEOTIDE SEQUENCE [LARGE SCALE GENOMIC DNA]</scope>
    <source>
        <strain evidence="2">F 1598</strain>
    </source>
</reference>
<dbReference type="InParanoid" id="A0A0C3FV12"/>
<reference evidence="1 2" key="1">
    <citation type="submission" date="2014-04" db="EMBL/GenBank/DDBJ databases">
        <authorList>
            <consortium name="DOE Joint Genome Institute"/>
            <person name="Kuo A."/>
            <person name="Tarkka M."/>
            <person name="Buscot F."/>
            <person name="Kohler A."/>
            <person name="Nagy L.G."/>
            <person name="Floudas D."/>
            <person name="Copeland A."/>
            <person name="Barry K.W."/>
            <person name="Cichocki N."/>
            <person name="Veneault-Fourrey C."/>
            <person name="LaButti K."/>
            <person name="Lindquist E.A."/>
            <person name="Lipzen A."/>
            <person name="Lundell T."/>
            <person name="Morin E."/>
            <person name="Murat C."/>
            <person name="Sun H."/>
            <person name="Tunlid A."/>
            <person name="Henrissat B."/>
            <person name="Grigoriev I.V."/>
            <person name="Hibbett D.S."/>
            <person name="Martin F."/>
            <person name="Nordberg H.P."/>
            <person name="Cantor M.N."/>
            <person name="Hua S.X."/>
        </authorList>
    </citation>
    <scope>NUCLEOTIDE SEQUENCE [LARGE SCALE GENOMIC DNA]</scope>
    <source>
        <strain evidence="1 2">F 1598</strain>
    </source>
</reference>
<evidence type="ECO:0000313" key="1">
    <source>
        <dbReference type="EMBL" id="KIM88245.1"/>
    </source>
</evidence>
<sequence length="127" mass="14394">MSTKRVVWLSRRSNAHHSQIPPVQLLRIRFRSMIVTGESNPSRRCNASAQALPNLGTFGNSPWTAAPKLTSLGTVSLLDLDALPTGKELPMHDYFLARFRILPRSFDNWYPGYVHTYHKGRLYTGVL</sequence>
<accession>A0A0C3FV12</accession>
<dbReference type="HOGENOM" id="CLU_1971341_0_0_1"/>
<protein>
    <submittedName>
        <fullName evidence="1">Uncharacterized protein</fullName>
    </submittedName>
</protein>
<gene>
    <name evidence="1" type="ORF">PILCRDRAFT_3275</name>
</gene>